<evidence type="ECO:0000256" key="1">
    <source>
        <dbReference type="SAM" id="MobiDB-lite"/>
    </source>
</evidence>
<feature type="region of interest" description="Disordered" evidence="1">
    <location>
        <begin position="66"/>
        <end position="103"/>
    </location>
</feature>
<sequence length="131" mass="13563">MLVVTSQLAFPLPLPLPLPDPFSFPSGVPTPARSIINWAMIEQRAIIRFPGAPGISNKGTLNEVSGLPSNGAKGAERNKETLKLSGKSGSSGPTGPKPCPGTAWKGEGMGICPLMAACMSWVSCAMDRVTG</sequence>
<gene>
    <name evidence="2" type="ORF">SBF1_1030015</name>
</gene>
<dbReference type="AlphaFoldDB" id="A0A2U3JWE5"/>
<protein>
    <submittedName>
        <fullName evidence="2">Uncharacterized protein</fullName>
    </submittedName>
</protein>
<feature type="compositionally biased region" description="Low complexity" evidence="1">
    <location>
        <begin position="83"/>
        <end position="94"/>
    </location>
</feature>
<name>A0A2U3JWE5_9FIRM</name>
<dbReference type="Proteomes" id="UP000238916">
    <property type="component" value="Unassembled WGS sequence"/>
</dbReference>
<evidence type="ECO:0000313" key="2">
    <source>
        <dbReference type="EMBL" id="SPF31762.1"/>
    </source>
</evidence>
<organism evidence="2 3">
    <name type="scientific">Candidatus Desulfosporosinus infrequens</name>
    <dbReference type="NCBI Taxonomy" id="2043169"/>
    <lineage>
        <taxon>Bacteria</taxon>
        <taxon>Bacillati</taxon>
        <taxon>Bacillota</taxon>
        <taxon>Clostridia</taxon>
        <taxon>Eubacteriales</taxon>
        <taxon>Desulfitobacteriaceae</taxon>
        <taxon>Desulfosporosinus</taxon>
    </lineage>
</organism>
<dbReference type="EMBL" id="OMOF01000006">
    <property type="protein sequence ID" value="SPF31762.1"/>
    <property type="molecule type" value="Genomic_DNA"/>
</dbReference>
<proteinExistence type="predicted"/>
<reference evidence="3" key="1">
    <citation type="submission" date="2018-02" db="EMBL/GenBank/DDBJ databases">
        <authorList>
            <person name="Hausmann B."/>
        </authorList>
    </citation>
    <scope>NUCLEOTIDE SEQUENCE [LARGE SCALE GENOMIC DNA]</scope>
    <source>
        <strain evidence="3">Peat soil MAG SbF1</strain>
    </source>
</reference>
<accession>A0A2U3JWE5</accession>
<evidence type="ECO:0000313" key="3">
    <source>
        <dbReference type="Proteomes" id="UP000238916"/>
    </source>
</evidence>